<reference evidence="8 9" key="1">
    <citation type="journal article" date="2016" name="Nat. Commun.">
        <title>Thousands of microbial genomes shed light on interconnected biogeochemical processes in an aquifer system.</title>
        <authorList>
            <person name="Anantharaman K."/>
            <person name="Brown C.T."/>
            <person name="Hug L.A."/>
            <person name="Sharon I."/>
            <person name="Castelle C.J."/>
            <person name="Probst A.J."/>
            <person name="Thomas B.C."/>
            <person name="Singh A."/>
            <person name="Wilkins M.J."/>
            <person name="Karaoz U."/>
            <person name="Brodie E.L."/>
            <person name="Williams K.H."/>
            <person name="Hubbard S.S."/>
            <person name="Banfield J.F."/>
        </authorList>
    </citation>
    <scope>NUCLEOTIDE SEQUENCE [LARGE SCALE GENOMIC DNA]</scope>
</reference>
<dbReference type="PANTHER" id="PTHR34824:SF1">
    <property type="entry name" value="HEAT-INDUCIBLE TRANSCRIPTION REPRESSOR HRCA"/>
    <property type="match status" value="1"/>
</dbReference>
<dbReference type="SUPFAM" id="SSF46785">
    <property type="entry name" value="Winged helix' DNA-binding domain"/>
    <property type="match status" value="1"/>
</dbReference>
<dbReference type="EMBL" id="MHKI01000004">
    <property type="protein sequence ID" value="OGY88141.1"/>
    <property type="molecule type" value="Genomic_DNA"/>
</dbReference>
<dbReference type="Gene3D" id="3.30.450.40">
    <property type="match status" value="1"/>
</dbReference>
<dbReference type="SUPFAM" id="SSF55781">
    <property type="entry name" value="GAF domain-like"/>
    <property type="match status" value="1"/>
</dbReference>
<dbReference type="GO" id="GO:0003677">
    <property type="term" value="F:DNA binding"/>
    <property type="evidence" value="ECO:0007669"/>
    <property type="project" value="InterPro"/>
</dbReference>
<dbReference type="InterPro" id="IPR036388">
    <property type="entry name" value="WH-like_DNA-bd_sf"/>
</dbReference>
<organism evidence="8 9">
    <name type="scientific">Candidatus Kerfeldbacteria bacterium RIFOXYB2_FULL_38_14</name>
    <dbReference type="NCBI Taxonomy" id="1798547"/>
    <lineage>
        <taxon>Bacteria</taxon>
        <taxon>Candidatus Kerfeldiibacteriota</taxon>
    </lineage>
</organism>
<evidence type="ECO:0000313" key="8">
    <source>
        <dbReference type="EMBL" id="OGY88141.1"/>
    </source>
</evidence>
<dbReference type="Pfam" id="PF01628">
    <property type="entry name" value="HrcA"/>
    <property type="match status" value="1"/>
</dbReference>
<feature type="domain" description="Heat-inducible transcription repressor HrcA C-terminal" evidence="6">
    <location>
        <begin position="75"/>
        <end position="223"/>
    </location>
</feature>
<evidence type="ECO:0000256" key="5">
    <source>
        <dbReference type="HAMAP-Rule" id="MF_00081"/>
    </source>
</evidence>
<name>A0A1G2BG25_9BACT</name>
<sequence>MDKLERQALFLQAIVQEYIKTAKPVSSKALVEEYEFDFSPATIRNDMAELEKQNLIIQPHPSAGRVPTERGYQYYIQHFLKHQELTTAKKRPIAEAVQKKAFTPEERVKRLAKTLAALTKEVIVVSLSDGEAYYTGIAHIFSQPEFTQGRQLMLEVSSALDELDKVMSDLQTECTGEEVRVLIGQENPFAKNCSMLISEYDLAEDNSRGMLGILGPMRMDYDTNIAILNYIEKLMDERHEEH</sequence>
<keyword evidence="1 5" id="KW-0678">Repressor</keyword>
<protein>
    <recommendedName>
        <fullName evidence="5">Heat-inducible transcription repressor HrcA</fullName>
    </recommendedName>
</protein>
<keyword evidence="3 5" id="KW-0346">Stress response</keyword>
<dbReference type="Gene3D" id="1.10.10.10">
    <property type="entry name" value="Winged helix-like DNA-binding domain superfamily/Winged helix DNA-binding domain"/>
    <property type="match status" value="1"/>
</dbReference>
<dbReference type="Proteomes" id="UP000176420">
    <property type="component" value="Unassembled WGS sequence"/>
</dbReference>
<dbReference type="Pfam" id="PF08220">
    <property type="entry name" value="HTH_DeoR"/>
    <property type="match status" value="1"/>
</dbReference>
<keyword evidence="4 5" id="KW-0804">Transcription</keyword>
<comment type="caution">
    <text evidence="8">The sequence shown here is derived from an EMBL/GenBank/DDBJ whole genome shotgun (WGS) entry which is preliminary data.</text>
</comment>
<dbReference type="HAMAP" id="MF_00081">
    <property type="entry name" value="HrcA"/>
    <property type="match status" value="1"/>
</dbReference>
<dbReference type="GO" id="GO:0003700">
    <property type="term" value="F:DNA-binding transcription factor activity"/>
    <property type="evidence" value="ECO:0007669"/>
    <property type="project" value="InterPro"/>
</dbReference>
<dbReference type="PANTHER" id="PTHR34824">
    <property type="entry name" value="HEAT-INDUCIBLE TRANSCRIPTION REPRESSOR HRCA"/>
    <property type="match status" value="1"/>
</dbReference>
<dbReference type="InterPro" id="IPR001034">
    <property type="entry name" value="DeoR_HTH"/>
</dbReference>
<evidence type="ECO:0000256" key="3">
    <source>
        <dbReference type="ARBA" id="ARBA00023016"/>
    </source>
</evidence>
<evidence type="ECO:0000313" key="9">
    <source>
        <dbReference type="Proteomes" id="UP000176420"/>
    </source>
</evidence>
<comment type="function">
    <text evidence="5">Negative regulator of class I heat shock genes (grpE-dnaK-dnaJ and groELS operons). Prevents heat-shock induction of these operons.</text>
</comment>
<dbReference type="InterPro" id="IPR036390">
    <property type="entry name" value="WH_DNA-bd_sf"/>
</dbReference>
<evidence type="ECO:0000259" key="6">
    <source>
        <dbReference type="Pfam" id="PF01628"/>
    </source>
</evidence>
<comment type="similarity">
    <text evidence="5">Belongs to the HrcA family.</text>
</comment>
<evidence type="ECO:0000259" key="7">
    <source>
        <dbReference type="Pfam" id="PF08220"/>
    </source>
</evidence>
<gene>
    <name evidence="5" type="primary">hrcA</name>
    <name evidence="8" type="ORF">A2319_01795</name>
</gene>
<evidence type="ECO:0000256" key="1">
    <source>
        <dbReference type="ARBA" id="ARBA00022491"/>
    </source>
</evidence>
<dbReference type="InterPro" id="IPR021153">
    <property type="entry name" value="HrcA_C"/>
</dbReference>
<feature type="domain" description="HTH deoR-type" evidence="7">
    <location>
        <begin position="16"/>
        <end position="60"/>
    </location>
</feature>
<evidence type="ECO:0000256" key="2">
    <source>
        <dbReference type="ARBA" id="ARBA00023015"/>
    </source>
</evidence>
<dbReference type="AlphaFoldDB" id="A0A1G2BG25"/>
<evidence type="ECO:0000256" key="4">
    <source>
        <dbReference type="ARBA" id="ARBA00023163"/>
    </source>
</evidence>
<dbReference type="InterPro" id="IPR002571">
    <property type="entry name" value="HrcA"/>
</dbReference>
<accession>A0A1G2BG25</accession>
<dbReference type="GO" id="GO:0045892">
    <property type="term" value="P:negative regulation of DNA-templated transcription"/>
    <property type="evidence" value="ECO:0007669"/>
    <property type="project" value="UniProtKB-UniRule"/>
</dbReference>
<keyword evidence="2 5" id="KW-0805">Transcription regulation</keyword>
<dbReference type="InterPro" id="IPR029016">
    <property type="entry name" value="GAF-like_dom_sf"/>
</dbReference>
<proteinExistence type="inferred from homology"/>